<name>A0A844ZI67_9SPHN</name>
<gene>
    <name evidence="3" type="ORF">GRI38_11655</name>
</gene>
<evidence type="ECO:0000313" key="3">
    <source>
        <dbReference type="EMBL" id="MXO86680.1"/>
    </source>
</evidence>
<feature type="region of interest" description="Disordered" evidence="1">
    <location>
        <begin position="66"/>
        <end position="88"/>
    </location>
</feature>
<comment type="caution">
    <text evidence="3">The sequence shown here is derived from an EMBL/GenBank/DDBJ whole genome shotgun (WGS) entry which is preliminary data.</text>
</comment>
<accession>A0A844ZI67</accession>
<dbReference type="RefSeq" id="WP_160684058.1">
    <property type="nucleotide sequence ID" value="NZ_WTYW01000003.1"/>
</dbReference>
<keyword evidence="2" id="KW-0732">Signal</keyword>
<feature type="chain" id="PRO_5032800090" evidence="2">
    <location>
        <begin position="21"/>
        <end position="124"/>
    </location>
</feature>
<evidence type="ECO:0000256" key="1">
    <source>
        <dbReference type="SAM" id="MobiDB-lite"/>
    </source>
</evidence>
<protein>
    <submittedName>
        <fullName evidence="3">Uncharacterized protein</fullName>
    </submittedName>
</protein>
<organism evidence="3 4">
    <name type="scientific">Parapontixanthobacter aurantiacus</name>
    <dbReference type="NCBI Taxonomy" id="1463599"/>
    <lineage>
        <taxon>Bacteria</taxon>
        <taxon>Pseudomonadati</taxon>
        <taxon>Pseudomonadota</taxon>
        <taxon>Alphaproteobacteria</taxon>
        <taxon>Sphingomonadales</taxon>
        <taxon>Erythrobacteraceae</taxon>
        <taxon>Parapontixanthobacter</taxon>
    </lineage>
</organism>
<reference evidence="3 4" key="1">
    <citation type="submission" date="2019-12" db="EMBL/GenBank/DDBJ databases">
        <title>Genomic-based taxomic classification of the family Erythrobacteraceae.</title>
        <authorList>
            <person name="Xu L."/>
        </authorList>
    </citation>
    <scope>NUCLEOTIDE SEQUENCE [LARGE SCALE GENOMIC DNA]</scope>
    <source>
        <strain evidence="3 4">MCCC 1A09962</strain>
    </source>
</reference>
<feature type="compositionally biased region" description="Acidic residues" evidence="1">
    <location>
        <begin position="69"/>
        <end position="85"/>
    </location>
</feature>
<proteinExistence type="predicted"/>
<dbReference type="Proteomes" id="UP000433104">
    <property type="component" value="Unassembled WGS sequence"/>
</dbReference>
<keyword evidence="4" id="KW-1185">Reference proteome</keyword>
<dbReference type="EMBL" id="WTYW01000003">
    <property type="protein sequence ID" value="MXO86680.1"/>
    <property type="molecule type" value="Genomic_DNA"/>
</dbReference>
<evidence type="ECO:0000313" key="4">
    <source>
        <dbReference type="Proteomes" id="UP000433104"/>
    </source>
</evidence>
<sequence length="124" mass="14260">MRLSTYLLAAPLLATSALTAAQPAEGETAIVVTAKAPKGLDDKQLRQWEKLNNEARKLSERREKLREELADDEHDVEEAEEDFEDARDKLEDEREDMARTVKDIAELERDVQRLLMRRAELRGN</sequence>
<dbReference type="AlphaFoldDB" id="A0A844ZI67"/>
<evidence type="ECO:0000256" key="2">
    <source>
        <dbReference type="SAM" id="SignalP"/>
    </source>
</evidence>
<feature type="signal peptide" evidence="2">
    <location>
        <begin position="1"/>
        <end position="20"/>
    </location>
</feature>